<reference evidence="1" key="1">
    <citation type="submission" date="2018-05" db="EMBL/GenBank/DDBJ databases">
        <authorList>
            <person name="Lanie J.A."/>
            <person name="Ng W.-L."/>
            <person name="Kazmierczak K.M."/>
            <person name="Andrzejewski T.M."/>
            <person name="Davidsen T.M."/>
            <person name="Wayne K.J."/>
            <person name="Tettelin H."/>
            <person name="Glass J.I."/>
            <person name="Rusch D."/>
            <person name="Podicherti R."/>
            <person name="Tsui H.-C.T."/>
            <person name="Winkler M.E."/>
        </authorList>
    </citation>
    <scope>NUCLEOTIDE SEQUENCE</scope>
</reference>
<dbReference type="AlphaFoldDB" id="A0A381QI71"/>
<proteinExistence type="predicted"/>
<dbReference type="EMBL" id="UINC01001361">
    <property type="protein sequence ID" value="SUZ78660.1"/>
    <property type="molecule type" value="Genomic_DNA"/>
</dbReference>
<evidence type="ECO:0000313" key="1">
    <source>
        <dbReference type="EMBL" id="SUZ78660.1"/>
    </source>
</evidence>
<name>A0A381QI71_9ZZZZ</name>
<organism evidence="1">
    <name type="scientific">marine metagenome</name>
    <dbReference type="NCBI Taxonomy" id="408172"/>
    <lineage>
        <taxon>unclassified sequences</taxon>
        <taxon>metagenomes</taxon>
        <taxon>ecological metagenomes</taxon>
    </lineage>
</organism>
<gene>
    <name evidence="1" type="ORF">METZ01_LOCUS31514</name>
</gene>
<accession>A0A381QI71</accession>
<protein>
    <submittedName>
        <fullName evidence="1">Uncharacterized protein</fullName>
    </submittedName>
</protein>
<sequence>MVAQPLSVPKSMFKCQLSVRQFGRKGTDELVMLEVYGNRSRPV</sequence>